<dbReference type="InterPro" id="IPR013783">
    <property type="entry name" value="Ig-like_fold"/>
</dbReference>
<proteinExistence type="predicted"/>
<dbReference type="EMBL" id="VCKX01000187">
    <property type="protein sequence ID" value="TMR26785.1"/>
    <property type="molecule type" value="Genomic_DNA"/>
</dbReference>
<gene>
    <name evidence="4" type="ORF">ETD85_41390</name>
</gene>
<dbReference type="CDD" id="cd00063">
    <property type="entry name" value="FN3"/>
    <property type="match status" value="1"/>
</dbReference>
<dbReference type="OrthoDB" id="3539649at2"/>
<keyword evidence="2" id="KW-0119">Carbohydrate metabolism</keyword>
<evidence type="ECO:0000259" key="3">
    <source>
        <dbReference type="PROSITE" id="PS50853"/>
    </source>
</evidence>
<evidence type="ECO:0000256" key="1">
    <source>
        <dbReference type="ARBA" id="ARBA00023295"/>
    </source>
</evidence>
<comment type="caution">
    <text evidence="4">The sequence shown here is derived from an EMBL/GenBank/DDBJ whole genome shotgun (WGS) entry which is preliminary data.</text>
</comment>
<sequence length="102" mass="10851">MTALAPRALKVTADQGALVELRWTLPADARRYPVVLQRSPVKKGEQAITALTQGTTSTRVAGLDPDAGYCFLVGVPLRISESTTVAWSKPTCIRGAVARSAQ</sequence>
<dbReference type="SUPFAM" id="SSF49265">
    <property type="entry name" value="Fibronectin type III"/>
    <property type="match status" value="1"/>
</dbReference>
<dbReference type="GO" id="GO:0000272">
    <property type="term" value="P:polysaccharide catabolic process"/>
    <property type="evidence" value="ECO:0007669"/>
    <property type="project" value="UniProtKB-KW"/>
</dbReference>
<evidence type="ECO:0000313" key="4">
    <source>
        <dbReference type="EMBL" id="TMR26785.1"/>
    </source>
</evidence>
<keyword evidence="5" id="KW-1185">Reference proteome</keyword>
<dbReference type="Proteomes" id="UP000306628">
    <property type="component" value="Unassembled WGS sequence"/>
</dbReference>
<dbReference type="AlphaFoldDB" id="A0A5S4G167"/>
<feature type="domain" description="Fibronectin type-III" evidence="3">
    <location>
        <begin position="5"/>
        <end position="100"/>
    </location>
</feature>
<protein>
    <submittedName>
        <fullName evidence="4">Fibronectin type III domain-containing protein</fullName>
    </submittedName>
</protein>
<organism evidence="4 5">
    <name type="scientific">Nonomuraea zeae</name>
    <dbReference type="NCBI Taxonomy" id="1642303"/>
    <lineage>
        <taxon>Bacteria</taxon>
        <taxon>Bacillati</taxon>
        <taxon>Actinomycetota</taxon>
        <taxon>Actinomycetes</taxon>
        <taxon>Streptosporangiales</taxon>
        <taxon>Streptosporangiaceae</taxon>
        <taxon>Nonomuraea</taxon>
    </lineage>
</organism>
<keyword evidence="1" id="KW-0378">Hydrolase</keyword>
<dbReference type="InterPro" id="IPR036116">
    <property type="entry name" value="FN3_sf"/>
</dbReference>
<dbReference type="PROSITE" id="PS50853">
    <property type="entry name" value="FN3"/>
    <property type="match status" value="1"/>
</dbReference>
<keyword evidence="1" id="KW-0326">Glycosidase</keyword>
<dbReference type="InterPro" id="IPR003961">
    <property type="entry name" value="FN3_dom"/>
</dbReference>
<keyword evidence="2" id="KW-0624">Polysaccharide degradation</keyword>
<reference evidence="4 5" key="1">
    <citation type="submission" date="2019-05" db="EMBL/GenBank/DDBJ databases">
        <title>Draft genome sequence of Nonomuraea zeae DSM 100528.</title>
        <authorList>
            <person name="Saricaoglu S."/>
            <person name="Isik K."/>
        </authorList>
    </citation>
    <scope>NUCLEOTIDE SEQUENCE [LARGE SCALE GENOMIC DNA]</scope>
    <source>
        <strain evidence="4 5">DSM 100528</strain>
    </source>
</reference>
<dbReference type="Gene3D" id="2.60.40.10">
    <property type="entry name" value="Immunoglobulins"/>
    <property type="match status" value="1"/>
</dbReference>
<evidence type="ECO:0000313" key="5">
    <source>
        <dbReference type="Proteomes" id="UP000306628"/>
    </source>
</evidence>
<name>A0A5S4G167_9ACTN</name>
<dbReference type="GO" id="GO:0016798">
    <property type="term" value="F:hydrolase activity, acting on glycosyl bonds"/>
    <property type="evidence" value="ECO:0007669"/>
    <property type="project" value="UniProtKB-KW"/>
</dbReference>
<accession>A0A5S4G167</accession>
<evidence type="ECO:0000256" key="2">
    <source>
        <dbReference type="ARBA" id="ARBA00023326"/>
    </source>
</evidence>